<reference evidence="3" key="1">
    <citation type="submission" date="2017-05" db="UniProtKB">
        <authorList>
            <consortium name="EnsemblMetazoa"/>
        </authorList>
    </citation>
    <scope>IDENTIFICATION</scope>
</reference>
<feature type="transmembrane region" description="Helical" evidence="1">
    <location>
        <begin position="445"/>
        <end position="465"/>
    </location>
</feature>
<feature type="transmembrane region" description="Helical" evidence="1">
    <location>
        <begin position="231"/>
        <end position="251"/>
    </location>
</feature>
<dbReference type="AlphaFoldDB" id="A0A1X7UZD7"/>
<accession>A0A1X7UZD7</accession>
<feature type="transmembrane region" description="Helical" evidence="1">
    <location>
        <begin position="501"/>
        <end position="520"/>
    </location>
</feature>
<feature type="transmembrane region" description="Helical" evidence="1">
    <location>
        <begin position="134"/>
        <end position="153"/>
    </location>
</feature>
<keyword evidence="1" id="KW-1133">Transmembrane helix</keyword>
<evidence type="ECO:0000256" key="2">
    <source>
        <dbReference type="SAM" id="SignalP"/>
    </source>
</evidence>
<feature type="transmembrane region" description="Helical" evidence="1">
    <location>
        <begin position="471"/>
        <end position="489"/>
    </location>
</feature>
<name>A0A1X7UZD7_AMPQE</name>
<feature type="signal peptide" evidence="2">
    <location>
        <begin position="1"/>
        <end position="18"/>
    </location>
</feature>
<dbReference type="InParanoid" id="A0A1X7UZD7"/>
<proteinExistence type="predicted"/>
<keyword evidence="1" id="KW-0472">Membrane</keyword>
<organism evidence="3">
    <name type="scientific">Amphimedon queenslandica</name>
    <name type="common">Sponge</name>
    <dbReference type="NCBI Taxonomy" id="400682"/>
    <lineage>
        <taxon>Eukaryota</taxon>
        <taxon>Metazoa</taxon>
        <taxon>Porifera</taxon>
        <taxon>Demospongiae</taxon>
        <taxon>Heteroscleromorpha</taxon>
        <taxon>Haplosclerida</taxon>
        <taxon>Niphatidae</taxon>
        <taxon>Amphimedon</taxon>
    </lineage>
</organism>
<feature type="transmembrane region" description="Helical" evidence="1">
    <location>
        <begin position="303"/>
        <end position="323"/>
    </location>
</feature>
<evidence type="ECO:0000313" key="3">
    <source>
        <dbReference type="EnsemblMetazoa" id="Aqu2.1.33345_001"/>
    </source>
</evidence>
<feature type="transmembrane region" description="Helical" evidence="1">
    <location>
        <begin position="532"/>
        <end position="552"/>
    </location>
</feature>
<feature type="chain" id="PRO_5010883820" description="TRP C-terminal domain-containing protein" evidence="2">
    <location>
        <begin position="19"/>
        <end position="601"/>
    </location>
</feature>
<evidence type="ECO:0008006" key="4">
    <source>
        <dbReference type="Google" id="ProtNLM"/>
    </source>
</evidence>
<keyword evidence="2" id="KW-0732">Signal</keyword>
<evidence type="ECO:0000256" key="1">
    <source>
        <dbReference type="SAM" id="Phobius"/>
    </source>
</evidence>
<keyword evidence="1" id="KW-0812">Transmembrane</keyword>
<dbReference type="EnsemblMetazoa" id="Aqu2.1.33345_001">
    <property type="protein sequence ID" value="Aqu2.1.33345_001"/>
    <property type="gene ID" value="Aqu2.1.33345"/>
</dbReference>
<sequence>MNFFVAAVFLSCWSVTQSLEPENDNLEALGQECFGNRARCNETDHVTMVQRGYWAGPYDIGNKTITVLGFCAFCNFQNYKIGHLIKIDLDNQCDRNRNQSSMLCSSCKKGYSFAINSYRYECVKCGKTTKGERLYFPLNVLILTIFLLFIYLFDFSLVSGALNPLIFFGQMTSTTLNLNIYEAIPTNNLTEHLSYAYQTVNSFWKLDLMFFGSNLCLHEDMTMVQMLSLKYTVALMALSPVIVLVVIAKSLDKISNSIGKGLRRLGLSEDLVIHIINPCKCFGRLPWLQKAVRFNRDNSIQTIVSSCILLSFTKFNIITFYLLTPTNLYDINGTVVNSVLYYEGPLSYPGSRTLWKYAWLAIVFLIAVIIIFPFSLIFLRYDLKKEQTSKPSIKCGHILSYLDKFLDKCILTPFQRDLRNGKKSEDVCSKIKLWRFSFGMHDCRWYAGWYFVLRSSLFAVSIFSMDYLSQLIIQQILIIIALGITVMVRPYKQMAHNRLDAFVFLLILVINSSVLYQYHLTILSYGARNDVFIVQYCLSFIPTILIIAYFFMKIRRNWRLDRDYHLMRSNENMNFSSIECLEHYLCGCTEEHQNMTYSVQN</sequence>
<protein>
    <recommendedName>
        <fullName evidence="4">TRP C-terminal domain-containing protein</fullName>
    </recommendedName>
</protein>
<feature type="transmembrane region" description="Helical" evidence="1">
    <location>
        <begin position="357"/>
        <end position="379"/>
    </location>
</feature>